<reference evidence="4" key="2">
    <citation type="submission" date="2022-01" db="EMBL/GenBank/DDBJ databases">
        <authorList>
            <person name="Yamashiro T."/>
            <person name="Shiraishi A."/>
            <person name="Satake H."/>
            <person name="Nakayama K."/>
        </authorList>
    </citation>
    <scope>NUCLEOTIDE SEQUENCE</scope>
</reference>
<feature type="region of interest" description="Disordered" evidence="2">
    <location>
        <begin position="326"/>
        <end position="352"/>
    </location>
</feature>
<evidence type="ECO:0000256" key="2">
    <source>
        <dbReference type="SAM" id="MobiDB-lite"/>
    </source>
</evidence>
<dbReference type="InterPro" id="IPR043502">
    <property type="entry name" value="DNA/RNA_pol_sf"/>
</dbReference>
<dbReference type="Gene3D" id="3.30.420.10">
    <property type="entry name" value="Ribonuclease H-like superfamily/Ribonuclease H"/>
    <property type="match status" value="1"/>
</dbReference>
<gene>
    <name evidence="4" type="ORF">Tco_1015255</name>
</gene>
<dbReference type="PROSITE" id="PS50994">
    <property type="entry name" value="INTEGRASE"/>
    <property type="match status" value="1"/>
</dbReference>
<feature type="region of interest" description="Disordered" evidence="2">
    <location>
        <begin position="22"/>
        <end position="61"/>
    </location>
</feature>
<feature type="region of interest" description="Disordered" evidence="2">
    <location>
        <begin position="224"/>
        <end position="257"/>
    </location>
</feature>
<sequence length="1041" mass="117316">MSQSLSCVGKILSTTGKGGIYKYSGQRGRTGREGGRTGEPTGRVGGQTGNQGGQGGDQGIGANGGIDVVPDFSTVISHQLQDLLPIIIGQVGNHASNIQGDVRSANVSNGQNGCSYKEFIACNPKDYNGKGGAIVYTRWIVQTRGREAIVGITWEDFNGLMRKEFCPNNELQKLESKFWCHAMVGAGHVAYTDRFQKLARLVPHLVTLENKRIERMLTDEAIRNGSLRKNTKKKGNGEELSRNENVRDDNKISRTGRAFSKITNPVRKEYTDTAPKVGPRMVTPLNARNPTTARGACFECGGTQNPTTAREAWCYKATCLRLNRAPRPRGNRQNQTMAIEGSQGRGNNGNQTRGGAFIIEVEEARQDPNIVMDTFTLNNHYATTLFDSSADYSFVSTTFIPLLYIEPSDLEWMDWLSRHKAKIVCHKKVVRIPLPYGEILRVLGEKTEEKVRHLMSAKTEEQKLKDIVIVRNFLEVFPDDLSGLPPSREFKFLIDLIPGAMSVGEEQSEAFQILNDKLCNAPILALPDGLEDFIVYCDASGLGLGCVLMQRGRLSIKDRILAARNKASMVVDAPAEMLRGLDKQMEHRSDGAWYYLDRIWALLTGNARTLIIDEAHKSKYSAEHQRPSGLLQQPEIPESKWERISMDFIMKLPRTSSRHDAIWVIVDRLTKSAHFLPMREDYKMDRLARLYLNEIVARHGVPISIISDHDSRFTSRFWQSMQEALGTSYHSSVRCASFEALYGRKCRSPILWAKVGEGQLIGLEIVQETTKKISQIKDRLKAARDQPVEMLEREFKKLKRSRIPIVKAHMELEEQKQKVAQEEKLIALSKPKLIKPRKKRIDQYRWTTSSRLNPEKITDIFIHPNSKPVAITVYKNNDKRNFDVCKPFGFGDFGVTEWDELGDIISKKKNKLVEDLMTSLSKKYDRLKVISSELGIHPTLSAPKQVPSLSLGRKRKTQELEPEVRIPGLECNRSLPEGVNFVNNNVDVDTLLSYLVMASNINTPKNQMFAAVMRSMIKSHPDEEKLKLKKVMLEAIGYLLN</sequence>
<dbReference type="InterPro" id="IPR005162">
    <property type="entry name" value="Retrotrans_gag_dom"/>
</dbReference>
<dbReference type="InterPro" id="IPR041577">
    <property type="entry name" value="RT_RNaseH_2"/>
</dbReference>
<keyword evidence="5" id="KW-1185">Reference proteome</keyword>
<dbReference type="InterPro" id="IPR036397">
    <property type="entry name" value="RNaseH_sf"/>
</dbReference>
<evidence type="ECO:0000313" key="5">
    <source>
        <dbReference type="Proteomes" id="UP001151760"/>
    </source>
</evidence>
<name>A0ABQ5FKE6_9ASTR</name>
<proteinExistence type="predicted"/>
<dbReference type="Proteomes" id="UP001151760">
    <property type="component" value="Unassembled WGS sequence"/>
</dbReference>
<dbReference type="SUPFAM" id="SSF56672">
    <property type="entry name" value="DNA/RNA polymerases"/>
    <property type="match status" value="1"/>
</dbReference>
<dbReference type="PANTHER" id="PTHR45835">
    <property type="entry name" value="YALI0A06105P"/>
    <property type="match status" value="1"/>
</dbReference>
<feature type="coiled-coil region" evidence="1">
    <location>
        <begin position="766"/>
        <end position="825"/>
    </location>
</feature>
<comment type="caution">
    <text evidence="4">The sequence shown here is derived from an EMBL/GenBank/DDBJ whole genome shotgun (WGS) entry which is preliminary data.</text>
</comment>
<dbReference type="EMBL" id="BQNB010017488">
    <property type="protein sequence ID" value="GJT63775.1"/>
    <property type="molecule type" value="Genomic_DNA"/>
</dbReference>
<dbReference type="Pfam" id="PF03732">
    <property type="entry name" value="Retrotrans_gag"/>
    <property type="match status" value="1"/>
</dbReference>
<feature type="compositionally biased region" description="Gly residues" evidence="2">
    <location>
        <begin position="43"/>
        <end position="61"/>
    </location>
</feature>
<dbReference type="GO" id="GO:0003964">
    <property type="term" value="F:RNA-directed DNA polymerase activity"/>
    <property type="evidence" value="ECO:0007669"/>
    <property type="project" value="UniProtKB-KW"/>
</dbReference>
<dbReference type="Pfam" id="PF08284">
    <property type="entry name" value="RVP_2"/>
    <property type="match status" value="1"/>
</dbReference>
<dbReference type="SUPFAM" id="SSF53098">
    <property type="entry name" value="Ribonuclease H-like"/>
    <property type="match status" value="1"/>
</dbReference>
<keyword evidence="4" id="KW-0808">Transferase</keyword>
<keyword evidence="4" id="KW-0695">RNA-directed DNA polymerase</keyword>
<dbReference type="PANTHER" id="PTHR45835:SF99">
    <property type="entry name" value="CHROMO DOMAIN-CONTAINING PROTEIN-RELATED"/>
    <property type="match status" value="1"/>
</dbReference>
<reference evidence="4" key="1">
    <citation type="journal article" date="2022" name="Int. J. Mol. Sci.">
        <title>Draft Genome of Tanacetum Coccineum: Genomic Comparison of Closely Related Tanacetum-Family Plants.</title>
        <authorList>
            <person name="Yamashiro T."/>
            <person name="Shiraishi A."/>
            <person name="Nakayama K."/>
            <person name="Satake H."/>
        </authorList>
    </citation>
    <scope>NUCLEOTIDE SEQUENCE</scope>
</reference>
<keyword evidence="4" id="KW-0548">Nucleotidyltransferase</keyword>
<dbReference type="InterPro" id="IPR012337">
    <property type="entry name" value="RNaseH-like_sf"/>
</dbReference>
<dbReference type="Pfam" id="PF17919">
    <property type="entry name" value="RT_RNaseH_2"/>
    <property type="match status" value="1"/>
</dbReference>
<feature type="domain" description="Integrase catalytic" evidence="3">
    <location>
        <begin position="633"/>
        <end position="733"/>
    </location>
</feature>
<feature type="compositionally biased region" description="Basic and acidic residues" evidence="2">
    <location>
        <begin position="235"/>
        <end position="252"/>
    </location>
</feature>
<keyword evidence="1" id="KW-0175">Coiled coil</keyword>
<protein>
    <submittedName>
        <fullName evidence="4">Reverse transcriptase domain-containing protein</fullName>
    </submittedName>
</protein>
<evidence type="ECO:0000313" key="4">
    <source>
        <dbReference type="EMBL" id="GJT63775.1"/>
    </source>
</evidence>
<accession>A0ABQ5FKE6</accession>
<evidence type="ECO:0000259" key="3">
    <source>
        <dbReference type="PROSITE" id="PS50994"/>
    </source>
</evidence>
<dbReference type="InterPro" id="IPR001584">
    <property type="entry name" value="Integrase_cat-core"/>
</dbReference>
<evidence type="ECO:0000256" key="1">
    <source>
        <dbReference type="SAM" id="Coils"/>
    </source>
</evidence>
<organism evidence="4 5">
    <name type="scientific">Tanacetum coccineum</name>
    <dbReference type="NCBI Taxonomy" id="301880"/>
    <lineage>
        <taxon>Eukaryota</taxon>
        <taxon>Viridiplantae</taxon>
        <taxon>Streptophyta</taxon>
        <taxon>Embryophyta</taxon>
        <taxon>Tracheophyta</taxon>
        <taxon>Spermatophyta</taxon>
        <taxon>Magnoliopsida</taxon>
        <taxon>eudicotyledons</taxon>
        <taxon>Gunneridae</taxon>
        <taxon>Pentapetalae</taxon>
        <taxon>asterids</taxon>
        <taxon>campanulids</taxon>
        <taxon>Asterales</taxon>
        <taxon>Asteraceae</taxon>
        <taxon>Asteroideae</taxon>
        <taxon>Anthemideae</taxon>
        <taxon>Anthemidinae</taxon>
        <taxon>Tanacetum</taxon>
    </lineage>
</organism>